<dbReference type="STRING" id="429728.SAMN05216456_0180"/>
<accession>A0A1I7MX92</accession>
<dbReference type="EMBL" id="FPCK01000001">
    <property type="protein sequence ID" value="SFV27031.1"/>
    <property type="molecule type" value="Genomic_DNA"/>
</dbReference>
<keyword evidence="1" id="KW-0472">Membrane</keyword>
<name>A0A1I7MX92_9HYPH</name>
<dbReference type="RefSeq" id="WP_139232446.1">
    <property type="nucleotide sequence ID" value="NZ_FPCK01000001.1"/>
</dbReference>
<dbReference type="OrthoDB" id="7950489at2"/>
<evidence type="ECO:0000313" key="3">
    <source>
        <dbReference type="Proteomes" id="UP000199074"/>
    </source>
</evidence>
<organism evidence="2 3">
    <name type="scientific">Devosia crocina</name>
    <dbReference type="NCBI Taxonomy" id="429728"/>
    <lineage>
        <taxon>Bacteria</taxon>
        <taxon>Pseudomonadati</taxon>
        <taxon>Pseudomonadota</taxon>
        <taxon>Alphaproteobacteria</taxon>
        <taxon>Hyphomicrobiales</taxon>
        <taxon>Devosiaceae</taxon>
        <taxon>Devosia</taxon>
    </lineage>
</organism>
<evidence type="ECO:0000256" key="1">
    <source>
        <dbReference type="SAM" id="Phobius"/>
    </source>
</evidence>
<keyword evidence="3" id="KW-1185">Reference proteome</keyword>
<protein>
    <submittedName>
        <fullName evidence="2">Uncharacterized protein</fullName>
    </submittedName>
</protein>
<sequence>MFVLTRRFYSILPLAWLAAGLVDSLALLMLPSLMLLGWLIRRHLRIVGLVGVTPWASVGFARHVTVEDLLRLAGWTALSPLPFLAGLQIRQLLLPG</sequence>
<gene>
    <name evidence="2" type="ORF">SAMN05216456_0180</name>
</gene>
<reference evidence="2 3" key="1">
    <citation type="submission" date="2016-10" db="EMBL/GenBank/DDBJ databases">
        <authorList>
            <person name="de Groot N.N."/>
        </authorList>
    </citation>
    <scope>NUCLEOTIDE SEQUENCE [LARGE SCALE GENOMIC DNA]</scope>
    <source>
        <strain evidence="2 3">IPL20</strain>
    </source>
</reference>
<keyword evidence="1" id="KW-1133">Transmembrane helix</keyword>
<dbReference type="AlphaFoldDB" id="A0A1I7MX92"/>
<keyword evidence="1" id="KW-0812">Transmembrane</keyword>
<dbReference type="Proteomes" id="UP000199074">
    <property type="component" value="Unassembled WGS sequence"/>
</dbReference>
<feature type="transmembrane region" description="Helical" evidence="1">
    <location>
        <begin position="14"/>
        <end position="40"/>
    </location>
</feature>
<evidence type="ECO:0000313" key="2">
    <source>
        <dbReference type="EMBL" id="SFV27031.1"/>
    </source>
</evidence>
<proteinExistence type="predicted"/>